<organism evidence="2 3">
    <name type="scientific">Agrilus planipennis</name>
    <name type="common">Emerald ash borer</name>
    <name type="synonym">Agrilus marcopoli</name>
    <dbReference type="NCBI Taxonomy" id="224129"/>
    <lineage>
        <taxon>Eukaryota</taxon>
        <taxon>Metazoa</taxon>
        <taxon>Ecdysozoa</taxon>
        <taxon>Arthropoda</taxon>
        <taxon>Hexapoda</taxon>
        <taxon>Insecta</taxon>
        <taxon>Pterygota</taxon>
        <taxon>Neoptera</taxon>
        <taxon>Endopterygota</taxon>
        <taxon>Coleoptera</taxon>
        <taxon>Polyphaga</taxon>
        <taxon>Elateriformia</taxon>
        <taxon>Buprestoidea</taxon>
        <taxon>Buprestidae</taxon>
        <taxon>Agrilinae</taxon>
        <taxon>Agrilus</taxon>
    </lineage>
</organism>
<reference evidence="3" key="1">
    <citation type="submission" date="2025-08" db="UniProtKB">
        <authorList>
            <consortium name="RefSeq"/>
        </authorList>
    </citation>
    <scope>IDENTIFICATION</scope>
    <source>
        <tissue evidence="3">Entire body</tissue>
    </source>
</reference>
<feature type="chain" id="PRO_5029016602" evidence="1">
    <location>
        <begin position="21"/>
        <end position="140"/>
    </location>
</feature>
<evidence type="ECO:0000256" key="1">
    <source>
        <dbReference type="SAM" id="SignalP"/>
    </source>
</evidence>
<dbReference type="Proteomes" id="UP000192223">
    <property type="component" value="Unplaced"/>
</dbReference>
<keyword evidence="2" id="KW-1185">Reference proteome</keyword>
<evidence type="ECO:0000313" key="2">
    <source>
        <dbReference type="Proteomes" id="UP000192223"/>
    </source>
</evidence>
<keyword evidence="1" id="KW-0732">Signal</keyword>
<dbReference type="GeneID" id="112906702"/>
<dbReference type="InParanoid" id="A0A7F5RMV7"/>
<protein>
    <submittedName>
        <fullName evidence="3">Uncharacterized protein LOC112906702</fullName>
    </submittedName>
</protein>
<dbReference type="GO" id="GO:0030286">
    <property type="term" value="C:dynein complex"/>
    <property type="evidence" value="ECO:0007669"/>
    <property type="project" value="InterPro"/>
</dbReference>
<gene>
    <name evidence="3" type="primary">LOC112906702</name>
</gene>
<dbReference type="RefSeq" id="XP_025837155.1">
    <property type="nucleotide sequence ID" value="XM_025981370.1"/>
</dbReference>
<dbReference type="AlphaFoldDB" id="A0A7F5RMV7"/>
<accession>A0A7F5RMV7</accession>
<evidence type="ECO:0000313" key="3">
    <source>
        <dbReference type="RefSeq" id="XP_025837155.1"/>
    </source>
</evidence>
<dbReference type="SUPFAM" id="SSF54648">
    <property type="entry name" value="DLC"/>
    <property type="match status" value="1"/>
</dbReference>
<name>A0A7F5RMV7_AGRPL</name>
<proteinExistence type="predicted"/>
<feature type="signal peptide" evidence="1">
    <location>
        <begin position="1"/>
        <end position="20"/>
    </location>
</feature>
<dbReference type="InterPro" id="IPR037177">
    <property type="entry name" value="DLC_sf"/>
</dbReference>
<dbReference type="KEGG" id="apln:112906702"/>
<sequence>MSCYKSVVLLLFLLIEFAMLSNDHLKHPLNFLDFDTKTSILKRETKTLNDLNINVESSSMPIEWQIDVMDLMLEAFAYYNNFDEQMRIISTVFTAQHDKYDWFIAVNDEYLYNPINSYYTRVMITNENKTIHLHLFAGGY</sequence>
<dbReference type="GO" id="GO:0007017">
    <property type="term" value="P:microtubule-based process"/>
    <property type="evidence" value="ECO:0007669"/>
    <property type="project" value="InterPro"/>
</dbReference>